<dbReference type="EMBL" id="AY577419">
    <property type="protein sequence ID" value="AAS86743.1"/>
    <property type="molecule type" value="mRNA"/>
</dbReference>
<name>Q592P6_LYMST</name>
<evidence type="ECO:0000313" key="1">
    <source>
        <dbReference type="EMBL" id="AAS86743.1"/>
    </source>
</evidence>
<reference evidence="1" key="1">
    <citation type="submission" date="2004-03" db="EMBL/GenBank/DDBJ databases">
        <title>A genome-wide screening approach for membrane-targeted gene products.</title>
        <authorList>
            <person name="Jaaro H."/>
            <person name="Levy Z."/>
            <person name="Fainzilber M."/>
        </authorList>
    </citation>
    <scope>NUCLEOTIDE SEQUENCE</scope>
    <source>
        <tissue evidence="1">CNS</tissue>
    </source>
</reference>
<dbReference type="AlphaFoldDB" id="Q592P6"/>
<accession>Q592P6</accession>
<feature type="non-terminal residue" evidence="1">
    <location>
        <position position="1"/>
    </location>
</feature>
<feature type="non-terminal residue" evidence="1">
    <location>
        <position position="70"/>
    </location>
</feature>
<sequence length="70" mass="7874">QDFGAYELLVELRNKGVNFKFLIDAPYYEKVHGQTTVDIGRYPATASAWFEWSPSTRIDFDGSLNAPSAT</sequence>
<protein>
    <submittedName>
        <fullName evidence="1">Uncharacterized protein</fullName>
    </submittedName>
</protein>
<organism evidence="1">
    <name type="scientific">Lymnaea stagnalis</name>
    <name type="common">Great pond snail</name>
    <name type="synonym">Helix stagnalis</name>
    <dbReference type="NCBI Taxonomy" id="6523"/>
    <lineage>
        <taxon>Eukaryota</taxon>
        <taxon>Metazoa</taxon>
        <taxon>Spiralia</taxon>
        <taxon>Lophotrochozoa</taxon>
        <taxon>Mollusca</taxon>
        <taxon>Gastropoda</taxon>
        <taxon>Heterobranchia</taxon>
        <taxon>Euthyneura</taxon>
        <taxon>Panpulmonata</taxon>
        <taxon>Hygrophila</taxon>
        <taxon>Lymnaeoidea</taxon>
        <taxon>Lymnaeidae</taxon>
        <taxon>Lymnaea</taxon>
    </lineage>
</organism>
<proteinExistence type="evidence at transcript level"/>